<keyword evidence="4 5" id="KW-0067">ATP-binding</keyword>
<reference evidence="7 8" key="1">
    <citation type="submission" date="2019-07" db="EMBL/GenBank/DDBJ databases">
        <title>Characterization of Brevibacillus brevis HK544, as a potential biocontrol agent.</title>
        <authorList>
            <person name="Kim H."/>
        </authorList>
    </citation>
    <scope>NUCLEOTIDE SEQUENCE [LARGE SCALE GENOMIC DNA]</scope>
    <source>
        <strain evidence="7 8">HK544</strain>
    </source>
</reference>
<name>A0A517I9F1_BREBE</name>
<protein>
    <submittedName>
        <fullName evidence="7">ATP-dependent helicase</fullName>
    </submittedName>
</protein>
<organism evidence="7 8">
    <name type="scientific">Brevibacillus brevis</name>
    <name type="common">Bacillus brevis</name>
    <dbReference type="NCBI Taxonomy" id="1393"/>
    <lineage>
        <taxon>Bacteria</taxon>
        <taxon>Bacillati</taxon>
        <taxon>Bacillota</taxon>
        <taxon>Bacilli</taxon>
        <taxon>Bacillales</taxon>
        <taxon>Paenibacillaceae</taxon>
        <taxon>Brevibacillus</taxon>
    </lineage>
</organism>
<dbReference type="InterPro" id="IPR000212">
    <property type="entry name" value="DNA_helicase_UvrD/REP"/>
</dbReference>
<dbReference type="GO" id="GO:0005524">
    <property type="term" value="F:ATP binding"/>
    <property type="evidence" value="ECO:0007669"/>
    <property type="project" value="UniProtKB-UniRule"/>
</dbReference>
<evidence type="ECO:0000313" key="8">
    <source>
        <dbReference type="Proteomes" id="UP000317713"/>
    </source>
</evidence>
<dbReference type="PROSITE" id="PS51198">
    <property type="entry name" value="UVRD_HELICASE_ATP_BIND"/>
    <property type="match status" value="1"/>
</dbReference>
<dbReference type="SUPFAM" id="SSF52540">
    <property type="entry name" value="P-loop containing nucleoside triphosphate hydrolases"/>
    <property type="match status" value="1"/>
</dbReference>
<evidence type="ECO:0000259" key="6">
    <source>
        <dbReference type="PROSITE" id="PS51198"/>
    </source>
</evidence>
<dbReference type="InterPro" id="IPR014016">
    <property type="entry name" value="UvrD-like_ATP-bd"/>
</dbReference>
<dbReference type="PANTHER" id="PTHR11070">
    <property type="entry name" value="UVRD / RECB / PCRA DNA HELICASE FAMILY MEMBER"/>
    <property type="match status" value="1"/>
</dbReference>
<sequence length="625" mass="71540">MVQFAQSKDNQLDDHVDDEIINCLNLDNPKSFFLFAGAGSGKTRSLVMALNDFRAKNHRQLQLKGQRVGVITYTNVACEEISRRLGYDALFVVSTIHTFVWELIKGFDKDIKEWLNNNLTIQINELETQIANGRVGSKIYYDRQNSIEAKKKRIENLINIKRFIYNPNGLNQDKESLSHNEVISIGADFLVSKPLLQKILVQKYPVLLIDESQDTNKNLINAMFSVEEKNSNVFSLGLFGDTMQRIYSDGKVDLGINLPEGWAKPVKKMNHRCPARIIKLINKIRLNIDNQEQRARTDKEQGFVRFFILSTTAEKAKVEKIVTERMSEITGDHQWAGNEADYTTLILEHHMAATRLGFLELFQPLYKVEKLKSGLLDGSLSGLKFFTEIILPVIHANKLGDKLAIAGIVRKYSPLLKIQKHETEQLSQLKNAQEAVNQLLLLWNTEEEPRCIDVLQCVKNLNLFNIPDSLYPFAIRDKSNQSIDDNEQNTENDVLIAWDKSLNAPFSQIITYNSYITGKLNYMTHQGVKGLEFPRVMVIIDDSEARGFLFSYEKLFGAKEKTKADLENEQTGNDTSIDRTRRLFYVTCSRAEKSLAIVAYTNKPEKVKEHVLKEGWFEDSEIEMI</sequence>
<dbReference type="RefSeq" id="WP_144617141.1">
    <property type="nucleotide sequence ID" value="NZ_CP042161.1"/>
</dbReference>
<gene>
    <name evidence="7" type="ORF">FPS98_16685</name>
</gene>
<evidence type="ECO:0000256" key="3">
    <source>
        <dbReference type="ARBA" id="ARBA00022806"/>
    </source>
</evidence>
<dbReference type="GO" id="GO:0000725">
    <property type="term" value="P:recombinational repair"/>
    <property type="evidence" value="ECO:0007669"/>
    <property type="project" value="TreeGrafter"/>
</dbReference>
<keyword evidence="3 5" id="KW-0347">Helicase</keyword>
<feature type="binding site" evidence="5">
    <location>
        <begin position="36"/>
        <end position="43"/>
    </location>
    <ligand>
        <name>ATP</name>
        <dbReference type="ChEBI" id="CHEBI:30616"/>
    </ligand>
</feature>
<evidence type="ECO:0000256" key="5">
    <source>
        <dbReference type="PROSITE-ProRule" id="PRU00560"/>
    </source>
</evidence>
<keyword evidence="2 5" id="KW-0378">Hydrolase</keyword>
<keyword evidence="1 5" id="KW-0547">Nucleotide-binding</keyword>
<evidence type="ECO:0000256" key="4">
    <source>
        <dbReference type="ARBA" id="ARBA00022840"/>
    </source>
</evidence>
<dbReference type="Proteomes" id="UP000317713">
    <property type="component" value="Chromosome"/>
</dbReference>
<evidence type="ECO:0000256" key="2">
    <source>
        <dbReference type="ARBA" id="ARBA00022801"/>
    </source>
</evidence>
<proteinExistence type="predicted"/>
<dbReference type="Gene3D" id="3.40.50.300">
    <property type="entry name" value="P-loop containing nucleotide triphosphate hydrolases"/>
    <property type="match status" value="2"/>
</dbReference>
<feature type="domain" description="UvrD-like helicase ATP-binding" evidence="6">
    <location>
        <begin position="15"/>
        <end position="287"/>
    </location>
</feature>
<dbReference type="GO" id="GO:0016787">
    <property type="term" value="F:hydrolase activity"/>
    <property type="evidence" value="ECO:0007669"/>
    <property type="project" value="UniProtKB-UniRule"/>
</dbReference>
<dbReference type="AlphaFoldDB" id="A0A517I9F1"/>
<dbReference type="PANTHER" id="PTHR11070:SF2">
    <property type="entry name" value="ATP-DEPENDENT DNA HELICASE SRS2"/>
    <property type="match status" value="1"/>
</dbReference>
<accession>A0A517I9F1</accession>
<evidence type="ECO:0000313" key="7">
    <source>
        <dbReference type="EMBL" id="QDS35514.1"/>
    </source>
</evidence>
<dbReference type="EMBL" id="CP042161">
    <property type="protein sequence ID" value="QDS35514.1"/>
    <property type="molecule type" value="Genomic_DNA"/>
</dbReference>
<dbReference type="GO" id="GO:0003677">
    <property type="term" value="F:DNA binding"/>
    <property type="evidence" value="ECO:0007669"/>
    <property type="project" value="InterPro"/>
</dbReference>
<evidence type="ECO:0000256" key="1">
    <source>
        <dbReference type="ARBA" id="ARBA00022741"/>
    </source>
</evidence>
<dbReference type="Pfam" id="PF00580">
    <property type="entry name" value="UvrD-helicase"/>
    <property type="match status" value="1"/>
</dbReference>
<dbReference type="GO" id="GO:0043138">
    <property type="term" value="F:3'-5' DNA helicase activity"/>
    <property type="evidence" value="ECO:0007669"/>
    <property type="project" value="TreeGrafter"/>
</dbReference>
<dbReference type="InterPro" id="IPR027417">
    <property type="entry name" value="P-loop_NTPase"/>
</dbReference>